<evidence type="ECO:0000313" key="3">
    <source>
        <dbReference type="Proteomes" id="UP000054653"/>
    </source>
</evidence>
<sequence>MLSVTPGSISLVSVHQTERETDFIYCCTTSHLFIISFHILLAGSPILNIKKGIAVVELHAFETIIILSLVAMETAAIFPYSLQMLQFLFLHCYRSIAMFEEFQCKIIRTSETWINFDCHHAQPKCRGVFCLSQVLFVMAFYRIQHC</sequence>
<dbReference type="AlphaFoldDB" id="A0A0V1CED7"/>
<feature type="transmembrane region" description="Helical" evidence="1">
    <location>
        <begin position="53"/>
        <end position="71"/>
    </location>
</feature>
<keyword evidence="3" id="KW-1185">Reference proteome</keyword>
<keyword evidence="1" id="KW-0812">Transmembrane</keyword>
<dbReference type="Proteomes" id="UP000054653">
    <property type="component" value="Unassembled WGS sequence"/>
</dbReference>
<dbReference type="EMBL" id="JYDI01000232">
    <property type="protein sequence ID" value="KRY47711.1"/>
    <property type="molecule type" value="Genomic_DNA"/>
</dbReference>
<reference evidence="2 3" key="1">
    <citation type="submission" date="2015-01" db="EMBL/GenBank/DDBJ databases">
        <title>Evolution of Trichinella species and genotypes.</title>
        <authorList>
            <person name="Korhonen P.K."/>
            <person name="Edoardo P."/>
            <person name="Giuseppe L.R."/>
            <person name="Gasser R.B."/>
        </authorList>
    </citation>
    <scope>NUCLEOTIDE SEQUENCE [LARGE SCALE GENOMIC DNA]</scope>
    <source>
        <strain evidence="2">ISS120</strain>
    </source>
</reference>
<proteinExistence type="predicted"/>
<accession>A0A0V1CED7</accession>
<comment type="caution">
    <text evidence="2">The sequence shown here is derived from an EMBL/GenBank/DDBJ whole genome shotgun (WGS) entry which is preliminary data.</text>
</comment>
<evidence type="ECO:0000256" key="1">
    <source>
        <dbReference type="SAM" id="Phobius"/>
    </source>
</evidence>
<protein>
    <submittedName>
        <fullName evidence="2">Uncharacterized protein</fullName>
    </submittedName>
</protein>
<organism evidence="2 3">
    <name type="scientific">Trichinella britovi</name>
    <name type="common">Parasitic roundworm</name>
    <dbReference type="NCBI Taxonomy" id="45882"/>
    <lineage>
        <taxon>Eukaryota</taxon>
        <taxon>Metazoa</taxon>
        <taxon>Ecdysozoa</taxon>
        <taxon>Nematoda</taxon>
        <taxon>Enoplea</taxon>
        <taxon>Dorylaimia</taxon>
        <taxon>Trichinellida</taxon>
        <taxon>Trichinellidae</taxon>
        <taxon>Trichinella</taxon>
    </lineage>
</organism>
<name>A0A0V1CED7_TRIBR</name>
<feature type="transmembrane region" description="Helical" evidence="1">
    <location>
        <begin position="22"/>
        <end position="41"/>
    </location>
</feature>
<keyword evidence="1" id="KW-1133">Transmembrane helix</keyword>
<keyword evidence="1" id="KW-0472">Membrane</keyword>
<evidence type="ECO:0000313" key="2">
    <source>
        <dbReference type="EMBL" id="KRY47711.1"/>
    </source>
</evidence>
<gene>
    <name evidence="2" type="ORF">T03_6186</name>
</gene>